<feature type="active site" description="Nucleophile" evidence="5">
    <location>
        <position position="101"/>
    </location>
</feature>
<comment type="function">
    <text evidence="5">Responsible for synthesis of pseudouridine from uracil-55 in the psi GC loop of transfer RNAs.</text>
</comment>
<comment type="catalytic activity">
    <reaction evidence="1 5">
        <text>uridine(55) in tRNA = pseudouridine(55) in tRNA</text>
        <dbReference type="Rhea" id="RHEA:42532"/>
        <dbReference type="Rhea" id="RHEA-COMP:10101"/>
        <dbReference type="Rhea" id="RHEA-COMP:10102"/>
        <dbReference type="ChEBI" id="CHEBI:65314"/>
        <dbReference type="ChEBI" id="CHEBI:65315"/>
        <dbReference type="EC" id="5.4.99.25"/>
    </reaction>
</comment>
<evidence type="ECO:0000259" key="6">
    <source>
        <dbReference type="Pfam" id="PF01509"/>
    </source>
</evidence>
<reference evidence="7 8" key="1">
    <citation type="submission" date="2017-09" db="EMBL/GenBank/DDBJ databases">
        <title>Depth-based differentiation of microbial function through sediment-hosted aquifers and enrichment of novel symbionts in the deep terrestrial subsurface.</title>
        <authorList>
            <person name="Probst A.J."/>
            <person name="Ladd B."/>
            <person name="Jarett J.K."/>
            <person name="Geller-Mcgrath D.E."/>
            <person name="Sieber C.M."/>
            <person name="Emerson J.B."/>
            <person name="Anantharaman K."/>
            <person name="Thomas B.C."/>
            <person name="Malmstrom R."/>
            <person name="Stieglmeier M."/>
            <person name="Klingl A."/>
            <person name="Woyke T."/>
            <person name="Ryan C.M."/>
            <person name="Banfield J.F."/>
        </authorList>
    </citation>
    <scope>NUCLEOTIDE SEQUENCE [LARGE SCALE GENOMIC DNA]</scope>
    <source>
        <strain evidence="7">CG10_big_fil_rev_8_21_14_0_10_50_16</strain>
    </source>
</reference>
<accession>A0A2H0RLU6</accession>
<dbReference type="AlphaFoldDB" id="A0A2H0RLU6"/>
<dbReference type="Proteomes" id="UP000230084">
    <property type="component" value="Unassembled WGS sequence"/>
</dbReference>
<proteinExistence type="inferred from homology"/>
<dbReference type="GO" id="GO:0160148">
    <property type="term" value="F:tRNA pseudouridine(55) synthase activity"/>
    <property type="evidence" value="ECO:0007669"/>
    <property type="project" value="UniProtKB-EC"/>
</dbReference>
<evidence type="ECO:0000313" key="7">
    <source>
        <dbReference type="EMBL" id="PIR47531.1"/>
    </source>
</evidence>
<dbReference type="GO" id="GO:0031119">
    <property type="term" value="P:tRNA pseudouridine synthesis"/>
    <property type="evidence" value="ECO:0007669"/>
    <property type="project" value="UniProtKB-UniRule"/>
</dbReference>
<dbReference type="HAMAP" id="MF_01080">
    <property type="entry name" value="TruB_bact"/>
    <property type="match status" value="1"/>
</dbReference>
<name>A0A2H0RLU6_9BACT</name>
<organism evidence="7 8">
    <name type="scientific">Candidatus Uhrbacteria bacterium CG10_big_fil_rev_8_21_14_0_10_50_16</name>
    <dbReference type="NCBI Taxonomy" id="1975039"/>
    <lineage>
        <taxon>Bacteria</taxon>
        <taxon>Candidatus Uhriibacteriota</taxon>
    </lineage>
</organism>
<dbReference type="Gene3D" id="3.30.2350.10">
    <property type="entry name" value="Pseudouridine synthase"/>
    <property type="match status" value="1"/>
</dbReference>
<dbReference type="InterPro" id="IPR002501">
    <property type="entry name" value="PsdUridine_synth_N"/>
</dbReference>
<evidence type="ECO:0000256" key="5">
    <source>
        <dbReference type="HAMAP-Rule" id="MF_01080"/>
    </source>
</evidence>
<evidence type="ECO:0000256" key="2">
    <source>
        <dbReference type="ARBA" id="ARBA00005642"/>
    </source>
</evidence>
<dbReference type="Pfam" id="PF01509">
    <property type="entry name" value="TruB_N"/>
    <property type="match status" value="1"/>
</dbReference>
<dbReference type="CDD" id="cd02573">
    <property type="entry name" value="PseudoU_synth_EcTruB"/>
    <property type="match status" value="1"/>
</dbReference>
<gene>
    <name evidence="5 7" type="primary">truB</name>
    <name evidence="7" type="ORF">COV06_03700</name>
</gene>
<evidence type="ECO:0000256" key="4">
    <source>
        <dbReference type="ARBA" id="ARBA00023235"/>
    </source>
</evidence>
<dbReference type="InterPro" id="IPR020103">
    <property type="entry name" value="PsdUridine_synth_cat_dom_sf"/>
</dbReference>
<dbReference type="GO" id="GO:0003723">
    <property type="term" value="F:RNA binding"/>
    <property type="evidence" value="ECO:0007669"/>
    <property type="project" value="InterPro"/>
</dbReference>
<dbReference type="EMBL" id="PCYM01000006">
    <property type="protein sequence ID" value="PIR47531.1"/>
    <property type="molecule type" value="Genomic_DNA"/>
</dbReference>
<dbReference type="EC" id="5.4.99.25" evidence="5"/>
<evidence type="ECO:0000313" key="8">
    <source>
        <dbReference type="Proteomes" id="UP000230084"/>
    </source>
</evidence>
<comment type="similarity">
    <text evidence="2 5">Belongs to the pseudouridine synthase TruB family. Type 1 subfamily.</text>
</comment>
<feature type="domain" description="Pseudouridine synthase II N-terminal" evidence="6">
    <location>
        <begin position="86"/>
        <end position="240"/>
    </location>
</feature>
<dbReference type="GO" id="GO:1990481">
    <property type="term" value="P:mRNA pseudouridine synthesis"/>
    <property type="evidence" value="ECO:0007669"/>
    <property type="project" value="TreeGrafter"/>
</dbReference>
<keyword evidence="3 5" id="KW-0819">tRNA processing</keyword>
<dbReference type="PANTHER" id="PTHR13767:SF2">
    <property type="entry name" value="PSEUDOURIDYLATE SYNTHASE TRUB1"/>
    <property type="match status" value="1"/>
</dbReference>
<dbReference type="PANTHER" id="PTHR13767">
    <property type="entry name" value="TRNA-PSEUDOURIDINE SYNTHASE"/>
    <property type="match status" value="1"/>
</dbReference>
<protein>
    <recommendedName>
        <fullName evidence="5">tRNA pseudouridine synthase B</fullName>
        <ecNumber evidence="5">5.4.99.25</ecNumber>
    </recommendedName>
    <alternativeName>
        <fullName evidence="5">tRNA pseudouridine(55) synthase</fullName>
        <shortName evidence="5">Psi55 synthase</shortName>
    </alternativeName>
    <alternativeName>
        <fullName evidence="5">tRNA pseudouridylate synthase</fullName>
    </alternativeName>
    <alternativeName>
        <fullName evidence="5">tRNA-uridine isomerase</fullName>
    </alternativeName>
</protein>
<sequence length="296" mass="32840">MARFPKLKPSSGSFSSKTVVGTRRRRASSVTFMDVKGELCGLKIAVFTSFVNACVTILCMENKTTGFLLVDKPAGWTSFDVVAKLRSITGIRKIGHAGTLDPFATGLLVVAIGREATKRIDQFVKQSKTYETQFKIGETSTTGDPEGEIKPVDDGGKYDAWPNQERIEQAIQKAFLGEIQQKPPMHSAIKIGGQKLYTLARQGKEIDRPYRTVTIHRFDVISYKDAILTAVIDVSSGTYVRVIAQDLGEYFGLGAYCLQLRRTRIGDFFVKDAHAIDQISKDNWQSFLINTDVLVN</sequence>
<evidence type="ECO:0000256" key="1">
    <source>
        <dbReference type="ARBA" id="ARBA00000385"/>
    </source>
</evidence>
<dbReference type="InterPro" id="IPR014780">
    <property type="entry name" value="tRNA_psdUridine_synth_TruB"/>
</dbReference>
<keyword evidence="4 5" id="KW-0413">Isomerase</keyword>
<dbReference type="NCBIfam" id="TIGR00431">
    <property type="entry name" value="TruB"/>
    <property type="match status" value="1"/>
</dbReference>
<comment type="caution">
    <text evidence="7">The sequence shown here is derived from an EMBL/GenBank/DDBJ whole genome shotgun (WGS) entry which is preliminary data.</text>
</comment>
<dbReference type="SUPFAM" id="SSF55120">
    <property type="entry name" value="Pseudouridine synthase"/>
    <property type="match status" value="1"/>
</dbReference>
<evidence type="ECO:0000256" key="3">
    <source>
        <dbReference type="ARBA" id="ARBA00022694"/>
    </source>
</evidence>